<dbReference type="EMBL" id="UINC01001311">
    <property type="protein sequence ID" value="SUZ77292.1"/>
    <property type="molecule type" value="Genomic_DNA"/>
</dbReference>
<organism evidence="2">
    <name type="scientific">marine metagenome</name>
    <dbReference type="NCBI Taxonomy" id="408172"/>
    <lineage>
        <taxon>unclassified sequences</taxon>
        <taxon>metagenomes</taxon>
        <taxon>ecological metagenomes</taxon>
    </lineage>
</organism>
<dbReference type="AlphaFoldDB" id="A0A381QD95"/>
<name>A0A381QD95_9ZZZZ</name>
<dbReference type="InterPro" id="IPR003673">
    <property type="entry name" value="CoA-Trfase_fam_III"/>
</dbReference>
<evidence type="ECO:0000313" key="2">
    <source>
        <dbReference type="EMBL" id="SUZ77292.1"/>
    </source>
</evidence>
<dbReference type="InterPro" id="IPR044855">
    <property type="entry name" value="CoA-Trfase_III_dom3_sf"/>
</dbReference>
<gene>
    <name evidence="2" type="ORF">METZ01_LOCUS30146</name>
</gene>
<feature type="non-terminal residue" evidence="2">
    <location>
        <position position="1"/>
    </location>
</feature>
<dbReference type="Gene3D" id="3.40.50.10540">
    <property type="entry name" value="Crotonobetainyl-coa:carnitine coa-transferase, domain 1"/>
    <property type="match status" value="1"/>
</dbReference>
<dbReference type="GO" id="GO:0008410">
    <property type="term" value="F:CoA-transferase activity"/>
    <property type="evidence" value="ECO:0007669"/>
    <property type="project" value="TreeGrafter"/>
</dbReference>
<dbReference type="Gene3D" id="3.30.1540.10">
    <property type="entry name" value="formyl-coa transferase, domain 3"/>
    <property type="match status" value="1"/>
</dbReference>
<dbReference type="PANTHER" id="PTHR48207">
    <property type="entry name" value="SUCCINATE--HYDROXYMETHYLGLUTARATE COA-TRANSFERASE"/>
    <property type="match status" value="1"/>
</dbReference>
<dbReference type="SUPFAM" id="SSF89796">
    <property type="entry name" value="CoA-transferase family III (CaiB/BaiF)"/>
    <property type="match status" value="1"/>
</dbReference>
<dbReference type="InterPro" id="IPR023606">
    <property type="entry name" value="CoA-Trfase_III_dom_1_sf"/>
</dbReference>
<dbReference type="InterPro" id="IPR050483">
    <property type="entry name" value="CoA-transferase_III_domain"/>
</dbReference>
<keyword evidence="1" id="KW-0808">Transferase</keyword>
<sequence>VLERSFEKKALEGVRVIDFSWIVAGPQCTRLLADFGAEVIKVENEAALDYCRNILPINAGGSPNRSGLFNTLNRNKKSVTLNVMHPTGMDKLKELISISDVVVENFSSRVLEKWGLSYKELKEIRPDIIYCSMSGFGHSGRDRDYVTWGPTAQALSGLTFMSGLPGEESAGWGFSYMDHTGGFYGALAILMALKHRNVSGEGQHLDISQVEAGIGMTGTAILDFTVNGRPFRRDGMPPGNTAPDKKFAPHNSYKCKGVDRWCVIAVTNQKEWNSFSEAIGNPKWTTNKKFSTMELRYQHQVKMDEKIGSWTRDKTPHEVMHHLQSFGVPAGAIQTPRERVEEDPQLEHRNFLPSVSHGELGDTRVEAMPMKLSETPWKLHSASPLLSEHSAEIYMDLLGVSGADFSSFLEEGIT</sequence>
<dbReference type="Pfam" id="PF02515">
    <property type="entry name" value="CoA_transf_3"/>
    <property type="match status" value="1"/>
</dbReference>
<evidence type="ECO:0000256" key="1">
    <source>
        <dbReference type="ARBA" id="ARBA00022679"/>
    </source>
</evidence>
<protein>
    <recommendedName>
        <fullName evidence="3">Carnitine dehydratase</fullName>
    </recommendedName>
</protein>
<evidence type="ECO:0008006" key="3">
    <source>
        <dbReference type="Google" id="ProtNLM"/>
    </source>
</evidence>
<proteinExistence type="predicted"/>
<accession>A0A381QD95</accession>
<reference evidence="2" key="1">
    <citation type="submission" date="2018-05" db="EMBL/GenBank/DDBJ databases">
        <authorList>
            <person name="Lanie J.A."/>
            <person name="Ng W.-L."/>
            <person name="Kazmierczak K.M."/>
            <person name="Andrzejewski T.M."/>
            <person name="Davidsen T.M."/>
            <person name="Wayne K.J."/>
            <person name="Tettelin H."/>
            <person name="Glass J.I."/>
            <person name="Rusch D."/>
            <person name="Podicherti R."/>
            <person name="Tsui H.-C.T."/>
            <person name="Winkler M.E."/>
        </authorList>
    </citation>
    <scope>NUCLEOTIDE SEQUENCE</scope>
</reference>
<dbReference type="PANTHER" id="PTHR48207:SF3">
    <property type="entry name" value="SUCCINATE--HYDROXYMETHYLGLUTARATE COA-TRANSFERASE"/>
    <property type="match status" value="1"/>
</dbReference>